<dbReference type="AlphaFoldDB" id="A0AAD6YNZ6"/>
<evidence type="ECO:0008006" key="4">
    <source>
        <dbReference type="Google" id="ProtNLM"/>
    </source>
</evidence>
<dbReference type="GO" id="GO:0140053">
    <property type="term" value="P:mitochondrial gene expression"/>
    <property type="evidence" value="ECO:0007669"/>
    <property type="project" value="TreeGrafter"/>
</dbReference>
<dbReference type="EMBL" id="JARJCW010000004">
    <property type="protein sequence ID" value="KAJ7225344.1"/>
    <property type="molecule type" value="Genomic_DNA"/>
</dbReference>
<accession>A0AAD6YNZ6</accession>
<feature type="repeat" description="PPR" evidence="1">
    <location>
        <begin position="255"/>
        <end position="289"/>
    </location>
</feature>
<evidence type="ECO:0000313" key="3">
    <source>
        <dbReference type="Proteomes" id="UP001219525"/>
    </source>
</evidence>
<dbReference type="Proteomes" id="UP001219525">
    <property type="component" value="Unassembled WGS sequence"/>
</dbReference>
<evidence type="ECO:0000256" key="1">
    <source>
        <dbReference type="PROSITE-ProRule" id="PRU00708"/>
    </source>
</evidence>
<proteinExistence type="predicted"/>
<keyword evidence="3" id="KW-1185">Reference proteome</keyword>
<reference evidence="2" key="1">
    <citation type="submission" date="2023-03" db="EMBL/GenBank/DDBJ databases">
        <title>Massive genome expansion in bonnet fungi (Mycena s.s.) driven by repeated elements and novel gene families across ecological guilds.</title>
        <authorList>
            <consortium name="Lawrence Berkeley National Laboratory"/>
            <person name="Harder C.B."/>
            <person name="Miyauchi S."/>
            <person name="Viragh M."/>
            <person name="Kuo A."/>
            <person name="Thoen E."/>
            <person name="Andreopoulos B."/>
            <person name="Lu D."/>
            <person name="Skrede I."/>
            <person name="Drula E."/>
            <person name="Henrissat B."/>
            <person name="Morin E."/>
            <person name="Kohler A."/>
            <person name="Barry K."/>
            <person name="LaButti K."/>
            <person name="Morin E."/>
            <person name="Salamov A."/>
            <person name="Lipzen A."/>
            <person name="Mereny Z."/>
            <person name="Hegedus B."/>
            <person name="Baldrian P."/>
            <person name="Stursova M."/>
            <person name="Weitz H."/>
            <person name="Taylor A."/>
            <person name="Grigoriev I.V."/>
            <person name="Nagy L.G."/>
            <person name="Martin F."/>
            <person name="Kauserud H."/>
        </authorList>
    </citation>
    <scope>NUCLEOTIDE SEQUENCE</scope>
    <source>
        <strain evidence="2">9144</strain>
    </source>
</reference>
<dbReference type="GO" id="GO:0005739">
    <property type="term" value="C:mitochondrion"/>
    <property type="evidence" value="ECO:0007669"/>
    <property type="project" value="TreeGrafter"/>
</dbReference>
<dbReference type="InterPro" id="IPR011990">
    <property type="entry name" value="TPR-like_helical_dom_sf"/>
</dbReference>
<dbReference type="InterPro" id="IPR002885">
    <property type="entry name" value="PPR_rpt"/>
</dbReference>
<dbReference type="Pfam" id="PF01535">
    <property type="entry name" value="PPR"/>
    <property type="match status" value="1"/>
</dbReference>
<dbReference type="PANTHER" id="PTHR47938:SF35">
    <property type="entry name" value="PENTATRICOPEPTIDE REPEAT-CONTAINING PROTEIN 4, MITOCHONDRIAL-RELATED"/>
    <property type="match status" value="1"/>
</dbReference>
<evidence type="ECO:0000313" key="2">
    <source>
        <dbReference type="EMBL" id="KAJ7225344.1"/>
    </source>
</evidence>
<comment type="caution">
    <text evidence="2">The sequence shown here is derived from an EMBL/GenBank/DDBJ whole genome shotgun (WGS) entry which is preliminary data.</text>
</comment>
<organism evidence="2 3">
    <name type="scientific">Mycena pura</name>
    <dbReference type="NCBI Taxonomy" id="153505"/>
    <lineage>
        <taxon>Eukaryota</taxon>
        <taxon>Fungi</taxon>
        <taxon>Dikarya</taxon>
        <taxon>Basidiomycota</taxon>
        <taxon>Agaricomycotina</taxon>
        <taxon>Agaricomycetes</taxon>
        <taxon>Agaricomycetidae</taxon>
        <taxon>Agaricales</taxon>
        <taxon>Marasmiineae</taxon>
        <taxon>Mycenaceae</taxon>
        <taxon>Mycena</taxon>
    </lineage>
</organism>
<name>A0AAD6YNZ6_9AGAR</name>
<gene>
    <name evidence="2" type="ORF">GGX14DRAFT_348847</name>
</gene>
<dbReference type="PANTHER" id="PTHR47938">
    <property type="entry name" value="RESPIRATORY COMPLEX I CHAPERONE (CIA84), PUTATIVE (AFU_ORTHOLOGUE AFUA_2G06020)-RELATED"/>
    <property type="match status" value="1"/>
</dbReference>
<dbReference type="Gene3D" id="1.25.40.10">
    <property type="entry name" value="Tetratricopeptide repeat domain"/>
    <property type="match status" value="3"/>
</dbReference>
<dbReference type="PROSITE" id="PS51375">
    <property type="entry name" value="PPR"/>
    <property type="match status" value="1"/>
</dbReference>
<sequence length="660" mass="73918">MTIIDLLATSGRPPDLECIRSMCSHLPVYFGVAVTPDVHTVVIAALLRQGYIPLAQEWIQRIPELPPATAPTVEHFHTFLRNCPQHVQPTLLRDLVSRKMRRAGVRPNNETFSILVRCLINNATQAKTLIHPETFISIIVDMKLHRLPSDPSVLSLISEYYLEHGFQVYAEDIRKTYAAQFPEALTPEEQQRYTWRKQLSAASQTSGVKHSLEVFRRSAAEGCTATPDTIRAILASSKSIEDIREVEEALGVQADVSAYAVLVNNNIRIKKVQDALAVYEEAKKSGIVPVAGLVAPILRSLSSAERKMAETHNANLDSALAIYSDLDEAFPAPAPDSPEALTLTDHTVHSDGPDIDVYTSLLRGLSLSSNIKTAYPIAQALLYDMKSRGITATGAVRTSIIILDMRNCDNLDAAYKVYNKARSELTEVGYLAVLHAFSRMSQSMGHPDLLEYYFQIVRDMRLAGFRITDRVYTDILQQFAEIAASVRQVHNLVSLDSSIQPERIVWNQLMNTYQRLGNFPEAYRVWETMYHTAKYGPIAVSIIFDACGYAGKFDIAKQIAGKLTADGYAFNLHNWNSYIECLCRLEQFSFALEVICTDMGTLAQPVKPDVSTITIMLKLAKSRIQTNIVLQRVRRHLPELWKTLPQNTEQPQDDNVLGLR</sequence>
<protein>
    <recommendedName>
        <fullName evidence="4">Pentatricopeptide repeat-containing protein</fullName>
    </recommendedName>
</protein>
<dbReference type="GO" id="GO:0003729">
    <property type="term" value="F:mRNA binding"/>
    <property type="evidence" value="ECO:0007669"/>
    <property type="project" value="TreeGrafter"/>
</dbReference>